<dbReference type="Proteomes" id="UP000198635">
    <property type="component" value="Unassembled WGS sequence"/>
</dbReference>
<dbReference type="AlphaFoldDB" id="A0A1I3RKV9"/>
<sequence>MEGITCAASNQLVLTIPETSAKIWHGLLRRGVGVFLEQAVSVRDFMTEILGMDLHYATNSVPGLFLNNAPVDEWREEFVGDGDELGMSGTMPGLCGIALRRSSPIRAFRPDLVSRHDDEKSKGGVAVVKMFNFVALDCFKPVLKRGVVVSPQAVLQYVDDQQIDLQECDCEWNGSSASPSEVREILAGACEDITLVVRMNAA</sequence>
<dbReference type="RefSeq" id="WP_143075539.1">
    <property type="nucleotide sequence ID" value="NZ_FORX01000003.1"/>
</dbReference>
<accession>A0A1I3RKV9</accession>
<dbReference type="OrthoDB" id="5396767at2"/>
<name>A0A1I3RKV9_9BACT</name>
<keyword evidence="2" id="KW-1185">Reference proteome</keyword>
<proteinExistence type="predicted"/>
<gene>
    <name evidence="1" type="ORF">SAMN04488082_103197</name>
</gene>
<dbReference type="STRING" id="52560.SAMN04488082_103197"/>
<dbReference type="EMBL" id="FORX01000003">
    <property type="protein sequence ID" value="SFJ46389.1"/>
    <property type="molecule type" value="Genomic_DNA"/>
</dbReference>
<protein>
    <submittedName>
        <fullName evidence="1">Uncharacterized protein</fullName>
    </submittedName>
</protein>
<organism evidence="1 2">
    <name type="scientific">Desulfomicrobium apsheronum</name>
    <dbReference type="NCBI Taxonomy" id="52560"/>
    <lineage>
        <taxon>Bacteria</taxon>
        <taxon>Pseudomonadati</taxon>
        <taxon>Thermodesulfobacteriota</taxon>
        <taxon>Desulfovibrionia</taxon>
        <taxon>Desulfovibrionales</taxon>
        <taxon>Desulfomicrobiaceae</taxon>
        <taxon>Desulfomicrobium</taxon>
    </lineage>
</organism>
<reference evidence="2" key="1">
    <citation type="submission" date="2016-10" db="EMBL/GenBank/DDBJ databases">
        <authorList>
            <person name="Varghese N."/>
            <person name="Submissions S."/>
        </authorList>
    </citation>
    <scope>NUCLEOTIDE SEQUENCE [LARGE SCALE GENOMIC DNA]</scope>
    <source>
        <strain evidence="2">DSM 5918</strain>
    </source>
</reference>
<evidence type="ECO:0000313" key="2">
    <source>
        <dbReference type="Proteomes" id="UP000198635"/>
    </source>
</evidence>
<evidence type="ECO:0000313" key="1">
    <source>
        <dbReference type="EMBL" id="SFJ46389.1"/>
    </source>
</evidence>